<dbReference type="AlphaFoldDB" id="A0AAX6EXG9"/>
<reference evidence="1" key="2">
    <citation type="submission" date="2023-04" db="EMBL/GenBank/DDBJ databases">
        <authorList>
            <person name="Bruccoleri R.E."/>
            <person name="Oakeley E.J."/>
            <person name="Faust A.-M."/>
            <person name="Dessus-Babus S."/>
            <person name="Altorfer M."/>
            <person name="Burckhardt D."/>
            <person name="Oertli M."/>
            <person name="Naumann U."/>
            <person name="Petersen F."/>
            <person name="Wong J."/>
        </authorList>
    </citation>
    <scope>NUCLEOTIDE SEQUENCE</scope>
    <source>
        <strain evidence="1">GSM-AAB239-AS_SAM_17_03QT</strain>
        <tissue evidence="1">Leaf</tissue>
    </source>
</reference>
<dbReference type="Pfam" id="PF02450">
    <property type="entry name" value="LCAT"/>
    <property type="match status" value="1"/>
</dbReference>
<dbReference type="GO" id="GO:0006629">
    <property type="term" value="P:lipid metabolic process"/>
    <property type="evidence" value="ECO:0007669"/>
    <property type="project" value="InterPro"/>
</dbReference>
<dbReference type="Gene3D" id="3.40.50.1820">
    <property type="entry name" value="alpha/beta hydrolase"/>
    <property type="match status" value="1"/>
</dbReference>
<dbReference type="Proteomes" id="UP001140949">
    <property type="component" value="Unassembled WGS sequence"/>
</dbReference>
<dbReference type="InterPro" id="IPR029058">
    <property type="entry name" value="AB_hydrolase_fold"/>
</dbReference>
<dbReference type="PANTHER" id="PTHR11440">
    <property type="entry name" value="LECITHIN-CHOLESTEROL ACYLTRANSFERASE-RELATED"/>
    <property type="match status" value="1"/>
</dbReference>
<evidence type="ECO:0000313" key="1">
    <source>
        <dbReference type="EMBL" id="KAJ6808754.1"/>
    </source>
</evidence>
<keyword evidence="1" id="KW-0808">Transferase</keyword>
<protein>
    <submittedName>
        <fullName evidence="1">Lecithin-cholesterol acyltransferase-like 4</fullName>
    </submittedName>
</protein>
<dbReference type="GO" id="GO:0008374">
    <property type="term" value="F:O-acyltransferase activity"/>
    <property type="evidence" value="ECO:0007669"/>
    <property type="project" value="InterPro"/>
</dbReference>
<dbReference type="InterPro" id="IPR003386">
    <property type="entry name" value="LACT/PDAT_acylTrfase"/>
</dbReference>
<keyword evidence="2" id="KW-1185">Reference proteome</keyword>
<name>A0AAX6EXG9_IRIPA</name>
<comment type="caution">
    <text evidence="1">The sequence shown here is derived from an EMBL/GenBank/DDBJ whole genome shotgun (WGS) entry which is preliminary data.</text>
</comment>
<dbReference type="EMBL" id="JANAVB010033219">
    <property type="protein sequence ID" value="KAJ6808754.1"/>
    <property type="molecule type" value="Genomic_DNA"/>
</dbReference>
<reference evidence="1" key="1">
    <citation type="journal article" date="2023" name="GigaByte">
        <title>Genome assembly of the bearded iris, Iris pallida Lam.</title>
        <authorList>
            <person name="Bruccoleri R.E."/>
            <person name="Oakeley E.J."/>
            <person name="Faust A.M.E."/>
            <person name="Altorfer M."/>
            <person name="Dessus-Babus S."/>
            <person name="Burckhardt D."/>
            <person name="Oertli M."/>
            <person name="Naumann U."/>
            <person name="Petersen F."/>
            <person name="Wong J."/>
        </authorList>
    </citation>
    <scope>NUCLEOTIDE SEQUENCE</scope>
    <source>
        <strain evidence="1">GSM-AAB239-AS_SAM_17_03QT</strain>
    </source>
</reference>
<evidence type="ECO:0000313" key="2">
    <source>
        <dbReference type="Proteomes" id="UP001140949"/>
    </source>
</evidence>
<gene>
    <name evidence="1" type="ORF">M6B38_165445</name>
</gene>
<proteinExistence type="predicted"/>
<keyword evidence="1" id="KW-0012">Acyltransferase</keyword>
<accession>A0AAX6EXG9</accession>
<organism evidence="1 2">
    <name type="scientific">Iris pallida</name>
    <name type="common">Sweet iris</name>
    <dbReference type="NCBI Taxonomy" id="29817"/>
    <lineage>
        <taxon>Eukaryota</taxon>
        <taxon>Viridiplantae</taxon>
        <taxon>Streptophyta</taxon>
        <taxon>Embryophyta</taxon>
        <taxon>Tracheophyta</taxon>
        <taxon>Spermatophyta</taxon>
        <taxon>Magnoliopsida</taxon>
        <taxon>Liliopsida</taxon>
        <taxon>Asparagales</taxon>
        <taxon>Iridaceae</taxon>
        <taxon>Iridoideae</taxon>
        <taxon>Irideae</taxon>
        <taxon>Iris</taxon>
    </lineage>
</organism>
<sequence length="176" mass="20254">MAVLVEELIRSIELWLRLSKKSAPIVNPNLDPVILVPGIAGSILNSVDDDGTEERVWVRVLRADNEFRLKLWSRFDPSTGKTVSMDQKSRIVVPEDRYGLYAIDVLDPDLVIGQEGVYYYHDLIEQMIRWGYQEGKTLFGFGYDFRQSNRLQESMDRFLTKLESVYTSSGGKNHSY</sequence>